<evidence type="ECO:0000256" key="11">
    <source>
        <dbReference type="PIRNR" id="PIRNR005719"/>
    </source>
</evidence>
<name>A0A7R8WJY0_9CRUS</name>
<dbReference type="Gene3D" id="3.30.70.1620">
    <property type="match status" value="1"/>
</dbReference>
<dbReference type="SUPFAM" id="SSF52540">
    <property type="entry name" value="P-loop containing nucleoside triphosphate hydrolases"/>
    <property type="match status" value="1"/>
</dbReference>
<keyword evidence="7 12" id="KW-0175">Coiled coil</keyword>
<comment type="similarity">
    <text evidence="2">Belongs to the SMC family. SMC4 subfamily.</text>
</comment>
<feature type="coiled-coil region" evidence="12">
    <location>
        <begin position="541"/>
        <end position="575"/>
    </location>
</feature>
<dbReference type="SUPFAM" id="SSF75553">
    <property type="entry name" value="Smc hinge domain"/>
    <property type="match status" value="1"/>
</dbReference>
<keyword evidence="10" id="KW-0131">Cell cycle</keyword>
<protein>
    <recommendedName>
        <fullName evidence="11">Structural maintenance of chromosomes protein</fullName>
    </recommendedName>
</protein>
<keyword evidence="8" id="KW-0226">DNA condensation</keyword>
<dbReference type="FunFam" id="3.40.50.300:FF:000481">
    <property type="entry name" value="Structural maintenance of chromosomes 4"/>
    <property type="match status" value="1"/>
</dbReference>
<gene>
    <name evidence="14" type="ORF">CTOB1V02_LOCUS8251</name>
</gene>
<feature type="coiled-coil region" evidence="12">
    <location>
        <begin position="314"/>
        <end position="484"/>
    </location>
</feature>
<evidence type="ECO:0000256" key="7">
    <source>
        <dbReference type="ARBA" id="ARBA00023054"/>
    </source>
</evidence>
<evidence type="ECO:0000256" key="6">
    <source>
        <dbReference type="ARBA" id="ARBA00022840"/>
    </source>
</evidence>
<dbReference type="EMBL" id="OB662651">
    <property type="protein sequence ID" value="CAD7230393.1"/>
    <property type="molecule type" value="Genomic_DNA"/>
</dbReference>
<evidence type="ECO:0000256" key="13">
    <source>
        <dbReference type="SAM" id="MobiDB-lite"/>
    </source>
</evidence>
<dbReference type="SMART" id="SM00968">
    <property type="entry name" value="SMC_hinge"/>
    <property type="match status" value="1"/>
</dbReference>
<evidence type="ECO:0000256" key="10">
    <source>
        <dbReference type="ARBA" id="ARBA00023306"/>
    </source>
</evidence>
<evidence type="ECO:0000256" key="8">
    <source>
        <dbReference type="ARBA" id="ARBA00023067"/>
    </source>
</evidence>
<accession>A0A7R8WJY0</accession>
<dbReference type="Pfam" id="PF02463">
    <property type="entry name" value="SMC_N"/>
    <property type="match status" value="1"/>
</dbReference>
<dbReference type="InterPro" id="IPR036277">
    <property type="entry name" value="SMC_hinge_sf"/>
</dbReference>
<dbReference type="InterPro" id="IPR024704">
    <property type="entry name" value="SMC"/>
</dbReference>
<sequence length="1343" mass="152775">MKRANTGGSGRKKKAREATEESSVVSDEETEKETFEMEPGGRMVDDIYIPPPPPPSLTFDEGSPRLIISHITNDNFKSYAGKHILGPFNKSFTAIVGPNGSGKSNVIDSMLFVFGYRAQKLRSKKVGVLIHSSNEHQNIQSCTVSVHFEVIQQLPSGELLNFEDRKFVVSRTAFRDNSSYYTINGKRCTFKEIQRKLMETGVDMEHNRFLILQGEVESISLMKPKAASEQDSSGGMLEYLEDVIGSSRLKEPIKQLEQRVEVLTEEREAKMKTVKIISKEKDALQGPKDEAQQFQRNENQIIRIKNAIYQFQVYDHEKQKAQEEEKRKETEEGARELLSKLDSIKQNQKEAEVQLKESQSAYTKFSSELEEAAEEFKKCEIEDTTLHEEIQKSVAERKKNMAQLKSEKLKLDKLEKVPEKNEGEIKELEVRKESLEKSRQDLEDKFDKALAALGGETQELQRKLTVEEEKLIDLRTNVNDAKSKMDLAAHDLQVYGSNEQRERTELETLMFNFQDSEGKLGEAKKKQADTQSRMPVLEAQIKKNQAERETLLAQRDNLNQELRTVQGKLQETRSSFQSTSNRSAVLRALMKEKEQGRLKGIIGRLGDLGGISEEYDVAISTACPALENIVVDTVETAKAASQFLKEGRVGQARFSCLHELKKNFERQAHSRIQTPQNVPRLFDLVDIPNKDHRVAFYHALRDVLVARDLNQANQVAYGAQRFRVVTLDGDLIEVSGTMSGGGTSKIRGRMGKNAPQAPQVNPQELERMEQRCGELEGELGTMQNRLDELEAMIRRDDQELRPMASELKKLEGAMKGLVENAAFLKTRIKEQEAKVKAAAPDPKKVEQLTRVHAELQKVYNEAAEKSGVTETKVKHLKDDMEQLREAKVGVVEKRMNNCKEELRKVTQAITKLSVGINTNARDLKKCRAKVEDLEQDIKDREERIKECQAKKEELTARAEDKSQKIASEEHTTAKKLVEKFREEENKLKSEKMKVEEALAVHDEKIRELTSLLKRDRHALKGLELTSIAKEKVPPLATLTEEELENFEVKNEKKKMAALEEKLKGRQPNLNVIDEYFRKEEQYMDRVRELEGLTRDRDRMRENFDSVSRQRLKEFMDGFNIINLKLKEMYRMITLGGDAELELVDTTNPFLEGIAFSVRPPKKSWKIITNLSGGEKTLSSLALVFALHYFRPTPFYVMDEIDAALDFKNVSIIGNYIKFRTRNAQFIIISLRTQMFELADQLVGIYKTHNCTKSIALQPETIAALYESVGQQAPISPFDEPPVTIPATPPRANTPQRQTQAAAKNDAFDALLNKENLTNGVHVEESVEDEMSELEGTLVADSSE</sequence>
<keyword evidence="4" id="KW-0547">Nucleotide-binding</keyword>
<feature type="coiled-coil region" evidence="12">
    <location>
        <begin position="765"/>
        <end position="1000"/>
    </location>
</feature>
<feature type="coiled-coil region" evidence="12">
    <location>
        <begin position="246"/>
        <end position="273"/>
    </location>
</feature>
<organism evidence="14">
    <name type="scientific">Cyprideis torosa</name>
    <dbReference type="NCBI Taxonomy" id="163714"/>
    <lineage>
        <taxon>Eukaryota</taxon>
        <taxon>Metazoa</taxon>
        <taxon>Ecdysozoa</taxon>
        <taxon>Arthropoda</taxon>
        <taxon>Crustacea</taxon>
        <taxon>Oligostraca</taxon>
        <taxon>Ostracoda</taxon>
        <taxon>Podocopa</taxon>
        <taxon>Podocopida</taxon>
        <taxon>Cytherocopina</taxon>
        <taxon>Cytheroidea</taxon>
        <taxon>Cytherideidae</taxon>
        <taxon>Cyprideis</taxon>
    </lineage>
</organism>
<evidence type="ECO:0000256" key="3">
    <source>
        <dbReference type="ARBA" id="ARBA00022618"/>
    </source>
</evidence>
<comment type="subcellular location">
    <subcellularLocation>
        <location evidence="1 11">Nucleus</location>
    </subcellularLocation>
</comment>
<keyword evidence="9 11" id="KW-0539">Nucleus</keyword>
<dbReference type="InterPro" id="IPR003395">
    <property type="entry name" value="RecF/RecN/SMC_N"/>
</dbReference>
<keyword evidence="5" id="KW-0498">Mitosis</keyword>
<evidence type="ECO:0000256" key="9">
    <source>
        <dbReference type="ARBA" id="ARBA00023242"/>
    </source>
</evidence>
<evidence type="ECO:0000256" key="12">
    <source>
        <dbReference type="SAM" id="Coils"/>
    </source>
</evidence>
<dbReference type="GO" id="GO:0005524">
    <property type="term" value="F:ATP binding"/>
    <property type="evidence" value="ECO:0007669"/>
    <property type="project" value="UniProtKB-KW"/>
</dbReference>
<dbReference type="InterPro" id="IPR027417">
    <property type="entry name" value="P-loop_NTPase"/>
</dbReference>
<dbReference type="InterPro" id="IPR010935">
    <property type="entry name" value="SMC_hinge"/>
</dbReference>
<feature type="region of interest" description="Disordered" evidence="13">
    <location>
        <begin position="1324"/>
        <end position="1343"/>
    </location>
</feature>
<evidence type="ECO:0000313" key="14">
    <source>
        <dbReference type="EMBL" id="CAD7230393.1"/>
    </source>
</evidence>
<dbReference type="PANTHER" id="PTHR18937">
    <property type="entry name" value="STRUCTURAL MAINTENANCE OF CHROMOSOMES SMC FAMILY MEMBER"/>
    <property type="match status" value="1"/>
</dbReference>
<dbReference type="Pfam" id="PF06470">
    <property type="entry name" value="SMC_hinge"/>
    <property type="match status" value="1"/>
</dbReference>
<proteinExistence type="inferred from homology"/>
<evidence type="ECO:0000256" key="2">
    <source>
        <dbReference type="ARBA" id="ARBA00006005"/>
    </source>
</evidence>
<dbReference type="PIRSF" id="PIRSF005719">
    <property type="entry name" value="SMC"/>
    <property type="match status" value="1"/>
</dbReference>
<dbReference type="GO" id="GO:0005634">
    <property type="term" value="C:nucleus"/>
    <property type="evidence" value="ECO:0007669"/>
    <property type="project" value="UniProtKB-SubCell"/>
</dbReference>
<feature type="region of interest" description="Disordered" evidence="13">
    <location>
        <begin position="1"/>
        <end position="43"/>
    </location>
</feature>
<dbReference type="GO" id="GO:0016887">
    <property type="term" value="F:ATP hydrolysis activity"/>
    <property type="evidence" value="ECO:0007669"/>
    <property type="project" value="InterPro"/>
</dbReference>
<dbReference type="PANTHER" id="PTHR18937:SF172">
    <property type="entry name" value="STRUCTURAL MAINTENANCE OF CHROMOSOMES PROTEIN"/>
    <property type="match status" value="1"/>
</dbReference>
<keyword evidence="3" id="KW-0132">Cell division</keyword>
<dbReference type="Gene3D" id="1.20.5.170">
    <property type="match status" value="1"/>
</dbReference>
<dbReference type="Gene3D" id="1.20.1060.20">
    <property type="match status" value="1"/>
</dbReference>
<dbReference type="GO" id="GO:0000796">
    <property type="term" value="C:condensin complex"/>
    <property type="evidence" value="ECO:0007669"/>
    <property type="project" value="TreeGrafter"/>
</dbReference>
<evidence type="ECO:0000256" key="1">
    <source>
        <dbReference type="ARBA" id="ARBA00004123"/>
    </source>
</evidence>
<keyword evidence="6" id="KW-0067">ATP-binding</keyword>
<dbReference type="Gene3D" id="3.40.50.300">
    <property type="entry name" value="P-loop containing nucleotide triphosphate hydrolases"/>
    <property type="match status" value="2"/>
</dbReference>
<evidence type="ECO:0000256" key="5">
    <source>
        <dbReference type="ARBA" id="ARBA00022776"/>
    </source>
</evidence>
<dbReference type="OrthoDB" id="5575062at2759"/>
<reference evidence="14" key="1">
    <citation type="submission" date="2020-11" db="EMBL/GenBank/DDBJ databases">
        <authorList>
            <person name="Tran Van P."/>
        </authorList>
    </citation>
    <scope>NUCLEOTIDE SEQUENCE</scope>
</reference>
<dbReference type="FunFam" id="3.40.50.300:FF:000585">
    <property type="entry name" value="Structural maintenance of chromosomes 4"/>
    <property type="match status" value="1"/>
</dbReference>
<evidence type="ECO:0000256" key="4">
    <source>
        <dbReference type="ARBA" id="ARBA00022741"/>
    </source>
</evidence>
<dbReference type="GO" id="GO:0051301">
    <property type="term" value="P:cell division"/>
    <property type="evidence" value="ECO:0007669"/>
    <property type="project" value="UniProtKB-KW"/>
</dbReference>
<dbReference type="GO" id="GO:0007076">
    <property type="term" value="P:mitotic chromosome condensation"/>
    <property type="evidence" value="ECO:0007669"/>
    <property type="project" value="TreeGrafter"/>
</dbReference>